<comment type="subcellular location">
    <subcellularLocation>
        <location evidence="8">Cell membrane</location>
        <topology evidence="8">Multi-pass membrane protein</topology>
    </subcellularLocation>
    <subcellularLocation>
        <location evidence="1">Membrane</location>
        <topology evidence="1">Multi-pass membrane protein</topology>
    </subcellularLocation>
</comment>
<evidence type="ECO:0000256" key="7">
    <source>
        <dbReference type="ARBA" id="ARBA00023136"/>
    </source>
</evidence>
<evidence type="ECO:0000256" key="8">
    <source>
        <dbReference type="HAMAP-Rule" id="MF_01937"/>
    </source>
</evidence>
<comment type="similarity">
    <text evidence="8">Belongs to the MenA family. Type 1 subfamily.</text>
</comment>
<dbReference type="InterPro" id="IPR004657">
    <property type="entry name" value="MenA"/>
</dbReference>
<dbReference type="PATRIC" id="fig|476652.3.peg.2615"/>
<feature type="transmembrane region" description="Helical" evidence="8">
    <location>
        <begin position="255"/>
        <end position="275"/>
    </location>
</feature>
<protein>
    <recommendedName>
        <fullName evidence="8 9">1,4-dihydroxy-2-naphthoate octaprenyltransferase</fullName>
        <shortName evidence="8">DHNA-octaprenyltransferase</shortName>
        <ecNumber evidence="8 9">2.5.1.74</ecNumber>
    </recommendedName>
</protein>
<feature type="transmembrane region" description="Helical" evidence="8">
    <location>
        <begin position="228"/>
        <end position="249"/>
    </location>
</feature>
<reference evidence="10 11" key="1">
    <citation type="submission" date="2015-06" db="EMBL/GenBank/DDBJ databases">
        <title>Draft genome of the moderately acidophilic sulfate reducer Candidatus Desulfosporosinus acididurans strain M1.</title>
        <authorList>
            <person name="Poehlein A."/>
            <person name="Petzsch P."/>
            <person name="Johnson B.D."/>
            <person name="Schloemann M."/>
            <person name="Daniel R."/>
            <person name="Muehling M."/>
        </authorList>
    </citation>
    <scope>NUCLEOTIDE SEQUENCE [LARGE SCALE GENOMIC DNA]</scope>
    <source>
        <strain evidence="10 11">M1</strain>
    </source>
</reference>
<dbReference type="EMBL" id="LDZY01000008">
    <property type="protein sequence ID" value="KLU65365.1"/>
    <property type="molecule type" value="Genomic_DNA"/>
</dbReference>
<keyword evidence="2 8" id="KW-0474">Menaquinone biosynthesis</keyword>
<evidence type="ECO:0000256" key="4">
    <source>
        <dbReference type="ARBA" id="ARBA00022679"/>
    </source>
</evidence>
<evidence type="ECO:0000313" key="10">
    <source>
        <dbReference type="EMBL" id="KLU65365.1"/>
    </source>
</evidence>
<dbReference type="Gene3D" id="1.20.120.1780">
    <property type="entry name" value="UbiA prenyltransferase"/>
    <property type="match status" value="1"/>
</dbReference>
<name>A0A0J1FPE2_9FIRM</name>
<evidence type="ECO:0000313" key="11">
    <source>
        <dbReference type="Proteomes" id="UP000036356"/>
    </source>
</evidence>
<dbReference type="EC" id="2.5.1.74" evidence="8 9"/>
<feature type="transmembrane region" description="Helical" evidence="8">
    <location>
        <begin position="160"/>
        <end position="181"/>
    </location>
</feature>
<proteinExistence type="inferred from homology"/>
<dbReference type="GO" id="GO:0005886">
    <property type="term" value="C:plasma membrane"/>
    <property type="evidence" value="ECO:0007669"/>
    <property type="project" value="UniProtKB-SubCell"/>
</dbReference>
<keyword evidence="11" id="KW-1185">Reference proteome</keyword>
<evidence type="ECO:0000256" key="9">
    <source>
        <dbReference type="NCBIfam" id="TIGR00751"/>
    </source>
</evidence>
<evidence type="ECO:0000256" key="3">
    <source>
        <dbReference type="ARBA" id="ARBA00022475"/>
    </source>
</evidence>
<sequence length="315" mass="34813">MNTLPNTMPYSTPEKPGKLKVLWKITRPHTLTASFIPVFIGTSLSLGYTPWHKLLFGAMLISCLLIQIATNLFNEYYDFKRGLDTIDSIGIGGAIVREGFRPQTVLRLALGCYGVSILFGIYICVHSSWWLALIGLVGMLIGYLYTGGPLPIAYTPLGEIFAGLLMGSFFILISFFIQTGYVNEKSILVSIPTGILVGAINMANNIRDLDGDKDSGRKTMAILLGHEHAVFVLGAMFAAAYLWVMGLVIRGLVNPWLLIVFLSIPKAVQATKGFIDKNRPSQMMPAVRYTAQTNTMFGLLLCISLYFTQIFPYFN</sequence>
<dbReference type="HAMAP" id="MF_01937">
    <property type="entry name" value="MenA_1"/>
    <property type="match status" value="1"/>
</dbReference>
<keyword evidence="5 8" id="KW-0812">Transmembrane</keyword>
<dbReference type="UniPathway" id="UPA00079">
    <property type="reaction ID" value="UER00168"/>
</dbReference>
<dbReference type="CDD" id="cd13962">
    <property type="entry name" value="PT_UbiA_UBIAD1"/>
    <property type="match status" value="1"/>
</dbReference>
<dbReference type="NCBIfam" id="TIGR00751">
    <property type="entry name" value="menA"/>
    <property type="match status" value="1"/>
</dbReference>
<dbReference type="InterPro" id="IPR000537">
    <property type="entry name" value="UbiA_prenyltransferase"/>
</dbReference>
<dbReference type="PIRSF" id="PIRSF005355">
    <property type="entry name" value="UBIAD1"/>
    <property type="match status" value="1"/>
</dbReference>
<feature type="transmembrane region" description="Helical" evidence="8">
    <location>
        <begin position="129"/>
        <end position="148"/>
    </location>
</feature>
<dbReference type="FunFam" id="1.10.357.140:FF:000007">
    <property type="entry name" value="1,4-dihydroxy-2-naphthoate octaprenyltransferase"/>
    <property type="match status" value="1"/>
</dbReference>
<dbReference type="Gene3D" id="1.10.357.140">
    <property type="entry name" value="UbiA prenyltransferase"/>
    <property type="match status" value="1"/>
</dbReference>
<comment type="function">
    <text evidence="8">Conversion of 1,4-dihydroxy-2-naphthoate (DHNA) to demethylmenaquinone (DMK).</text>
</comment>
<dbReference type="Pfam" id="PF01040">
    <property type="entry name" value="UbiA"/>
    <property type="match status" value="1"/>
</dbReference>
<evidence type="ECO:0000256" key="1">
    <source>
        <dbReference type="ARBA" id="ARBA00004141"/>
    </source>
</evidence>
<comment type="pathway">
    <text evidence="8">Quinol/quinone metabolism; menaquinone biosynthesis; menaquinol from 1,4-dihydroxy-2-naphthoate: step 1/2.</text>
</comment>
<feature type="transmembrane region" description="Helical" evidence="8">
    <location>
        <begin position="296"/>
        <end position="314"/>
    </location>
</feature>
<feature type="transmembrane region" description="Helical" evidence="8">
    <location>
        <begin position="105"/>
        <end position="123"/>
    </location>
</feature>
<dbReference type="GO" id="GO:0042371">
    <property type="term" value="P:vitamin K biosynthetic process"/>
    <property type="evidence" value="ECO:0007669"/>
    <property type="project" value="TreeGrafter"/>
</dbReference>
<gene>
    <name evidence="8 10" type="primary">menA</name>
    <name evidence="10" type="ORF">DEAC_c25020</name>
</gene>
<dbReference type="PANTHER" id="PTHR13929">
    <property type="entry name" value="1,4-DIHYDROXY-2-NAPHTHOATE OCTAPRENYLTRANSFERASE"/>
    <property type="match status" value="1"/>
</dbReference>
<dbReference type="InterPro" id="IPR026046">
    <property type="entry name" value="UBIAD1"/>
</dbReference>
<accession>A0A0J1FPE2</accession>
<dbReference type="AlphaFoldDB" id="A0A0J1FPE2"/>
<evidence type="ECO:0000256" key="2">
    <source>
        <dbReference type="ARBA" id="ARBA00022428"/>
    </source>
</evidence>
<dbReference type="GO" id="GO:0009234">
    <property type="term" value="P:menaquinone biosynthetic process"/>
    <property type="evidence" value="ECO:0007669"/>
    <property type="project" value="UniProtKB-UniRule"/>
</dbReference>
<keyword evidence="3 8" id="KW-1003">Cell membrane</keyword>
<dbReference type="PANTHER" id="PTHR13929:SF0">
    <property type="entry name" value="UBIA PRENYLTRANSFERASE DOMAIN-CONTAINING PROTEIN 1"/>
    <property type="match status" value="1"/>
</dbReference>
<dbReference type="NCBIfam" id="NF004749">
    <property type="entry name" value="PRK06080.1-1"/>
    <property type="match status" value="1"/>
</dbReference>
<feature type="transmembrane region" description="Helical" evidence="8">
    <location>
        <begin position="187"/>
        <end position="207"/>
    </location>
</feature>
<keyword evidence="7 8" id="KW-0472">Membrane</keyword>
<comment type="catalytic activity">
    <reaction evidence="8">
        <text>an all-trans-polyprenyl diphosphate + 1,4-dihydroxy-2-naphthoate + H(+) = a 2-demethylmenaquinol + CO2 + diphosphate</text>
        <dbReference type="Rhea" id="RHEA:26478"/>
        <dbReference type="Rhea" id="RHEA-COMP:9563"/>
        <dbReference type="Rhea" id="RHEA-COMP:9564"/>
        <dbReference type="ChEBI" id="CHEBI:11173"/>
        <dbReference type="ChEBI" id="CHEBI:15378"/>
        <dbReference type="ChEBI" id="CHEBI:16526"/>
        <dbReference type="ChEBI" id="CHEBI:33019"/>
        <dbReference type="ChEBI" id="CHEBI:55437"/>
        <dbReference type="ChEBI" id="CHEBI:58914"/>
        <dbReference type="EC" id="2.5.1.74"/>
    </reaction>
</comment>
<keyword evidence="6 8" id="KW-1133">Transmembrane helix</keyword>
<evidence type="ECO:0000256" key="6">
    <source>
        <dbReference type="ARBA" id="ARBA00022989"/>
    </source>
</evidence>
<dbReference type="STRING" id="476652.DEAC_c25020"/>
<evidence type="ECO:0000256" key="5">
    <source>
        <dbReference type="ARBA" id="ARBA00022692"/>
    </source>
</evidence>
<organism evidence="10 11">
    <name type="scientific">Desulfosporosinus acididurans</name>
    <dbReference type="NCBI Taxonomy" id="476652"/>
    <lineage>
        <taxon>Bacteria</taxon>
        <taxon>Bacillati</taxon>
        <taxon>Bacillota</taxon>
        <taxon>Clostridia</taxon>
        <taxon>Eubacteriales</taxon>
        <taxon>Desulfitobacteriaceae</taxon>
        <taxon>Desulfosporosinus</taxon>
    </lineage>
</organism>
<feature type="transmembrane region" description="Helical" evidence="8">
    <location>
        <begin position="54"/>
        <end position="73"/>
    </location>
</feature>
<comment type="caution">
    <text evidence="10">The sequence shown here is derived from an EMBL/GenBank/DDBJ whole genome shotgun (WGS) entry which is preliminary data.</text>
</comment>
<dbReference type="GO" id="GO:0046428">
    <property type="term" value="F:1,4-dihydroxy-2-naphthoate polyprenyltransferase activity"/>
    <property type="evidence" value="ECO:0007669"/>
    <property type="project" value="UniProtKB-UniRule"/>
</dbReference>
<dbReference type="InterPro" id="IPR044878">
    <property type="entry name" value="UbiA_sf"/>
</dbReference>
<keyword evidence="4 8" id="KW-0808">Transferase</keyword>
<dbReference type="Proteomes" id="UP000036356">
    <property type="component" value="Unassembled WGS sequence"/>
</dbReference>